<dbReference type="InterPro" id="IPR036259">
    <property type="entry name" value="MFS_trans_sf"/>
</dbReference>
<feature type="transmembrane region" description="Helical" evidence="6">
    <location>
        <begin position="367"/>
        <end position="386"/>
    </location>
</feature>
<dbReference type="GO" id="GO:0016020">
    <property type="term" value="C:membrane"/>
    <property type="evidence" value="ECO:0007669"/>
    <property type="project" value="UniProtKB-SubCell"/>
</dbReference>
<protein>
    <submittedName>
        <fullName evidence="7">Protein NRT1/ PTR FAMILY 1.2</fullName>
    </submittedName>
</protein>
<dbReference type="OrthoDB" id="8904098at2759"/>
<dbReference type="Proteomes" id="UP000516437">
    <property type="component" value="Chromosome 8"/>
</dbReference>
<dbReference type="SUPFAM" id="SSF103473">
    <property type="entry name" value="MFS general substrate transporter"/>
    <property type="match status" value="1"/>
</dbReference>
<dbReference type="Gene3D" id="1.20.1250.20">
    <property type="entry name" value="MFS general substrate transporter like domains"/>
    <property type="match status" value="1"/>
</dbReference>
<keyword evidence="3 6" id="KW-0812">Transmembrane</keyword>
<dbReference type="PANTHER" id="PTHR11654">
    <property type="entry name" value="OLIGOPEPTIDE TRANSPORTER-RELATED"/>
    <property type="match status" value="1"/>
</dbReference>
<feature type="transmembrane region" description="Helical" evidence="6">
    <location>
        <begin position="533"/>
        <end position="553"/>
    </location>
</feature>
<evidence type="ECO:0000313" key="7">
    <source>
        <dbReference type="EMBL" id="KAB1204371.1"/>
    </source>
</evidence>
<feature type="transmembrane region" description="Helical" evidence="6">
    <location>
        <begin position="411"/>
        <end position="428"/>
    </location>
</feature>
<feature type="transmembrane region" description="Helical" evidence="6">
    <location>
        <begin position="210"/>
        <end position="231"/>
    </location>
</feature>
<feature type="transmembrane region" description="Helical" evidence="6">
    <location>
        <begin position="67"/>
        <end position="85"/>
    </location>
</feature>
<comment type="similarity">
    <text evidence="2">Belongs to the major facilitator superfamily. Proton-dependent oligopeptide transporter (POT/PTR) (TC 2.A.17) family.</text>
</comment>
<dbReference type="GO" id="GO:0022857">
    <property type="term" value="F:transmembrane transporter activity"/>
    <property type="evidence" value="ECO:0007669"/>
    <property type="project" value="InterPro"/>
</dbReference>
<evidence type="ECO:0000256" key="2">
    <source>
        <dbReference type="ARBA" id="ARBA00005982"/>
    </source>
</evidence>
<dbReference type="CDD" id="cd17416">
    <property type="entry name" value="MFS_NPF1_2"/>
    <property type="match status" value="1"/>
</dbReference>
<feature type="transmembrane region" description="Helical" evidence="6">
    <location>
        <begin position="131"/>
        <end position="164"/>
    </location>
</feature>
<reference evidence="7 8" key="1">
    <citation type="journal article" date="2019" name="Plant Biotechnol. J.">
        <title>The red bayberry genome and genetic basis of sex determination.</title>
        <authorList>
            <person name="Jia H.M."/>
            <person name="Jia H.J."/>
            <person name="Cai Q.L."/>
            <person name="Wang Y."/>
            <person name="Zhao H.B."/>
            <person name="Yang W.F."/>
            <person name="Wang G.Y."/>
            <person name="Li Y.H."/>
            <person name="Zhan D.L."/>
            <person name="Shen Y.T."/>
            <person name="Niu Q.F."/>
            <person name="Chang L."/>
            <person name="Qiu J."/>
            <person name="Zhao L."/>
            <person name="Xie H.B."/>
            <person name="Fu W.Y."/>
            <person name="Jin J."/>
            <person name="Li X.W."/>
            <person name="Jiao Y."/>
            <person name="Zhou C.C."/>
            <person name="Tu T."/>
            <person name="Chai C.Y."/>
            <person name="Gao J.L."/>
            <person name="Fan L.J."/>
            <person name="van de Weg E."/>
            <person name="Wang J.Y."/>
            <person name="Gao Z.S."/>
        </authorList>
    </citation>
    <scope>NUCLEOTIDE SEQUENCE [LARGE SCALE GENOMIC DNA]</scope>
    <source>
        <tissue evidence="7">Leaves</tissue>
    </source>
</reference>
<feature type="transmembrane region" description="Helical" evidence="6">
    <location>
        <begin position="489"/>
        <end position="512"/>
    </location>
</feature>
<keyword evidence="8" id="KW-1185">Reference proteome</keyword>
<gene>
    <name evidence="7" type="ORF">CJ030_MR8G014178</name>
</gene>
<dbReference type="Pfam" id="PF00854">
    <property type="entry name" value="PTR2"/>
    <property type="match status" value="1"/>
</dbReference>
<feature type="transmembrane region" description="Helical" evidence="6">
    <location>
        <begin position="92"/>
        <end position="111"/>
    </location>
</feature>
<evidence type="ECO:0000256" key="4">
    <source>
        <dbReference type="ARBA" id="ARBA00022989"/>
    </source>
</evidence>
<accession>A0A6A1UVR4</accession>
<sequence length="574" mass="63076">MESPPTDEEDTIKHPLLRNPKGCFRTLPFIIANEAFERAASFGLLPNMILYLTRVYGLETASAANAIFLWQAASNFAPIIGAYLADSYVGRYRMIGFGCIVSLVGMVLFWLTSTTAPQAQVPCSKSSSSCIFPSAFQLLLVYSSFGLMAIGAGGIRSCSLAFGADQLEKRDNVRDAGMLESFFSWYYVSSAVSALFAVTFIVYIQDNLGWSVGFGIPAVFMFLSALSFFLASPYYVKLKANSSLLTGFAQVVVSSYRNRHIRLPSQATAEAYHQTKGSMLLMPSEKVRFLNKACIIRDPLQVLNPEGRASDPWSLCTVNQVEELKALIRIIPLWSTGIMISATMNQSSFPVLQATSMNRHITPYFEIPAGSFSMFLIISLTLWIALYDRVVLPLASKICGKPTHLSEKNRMAIGLVLSCVSMAAMAIVESIRRKVAAEEGFSDFPQAVVNMSAMWLLPHYVFAGVAEAFNAIGQNEFYYSQLPRTMSSIASSLLGVGMSAGALVASFIMSTVDDSTKKGGESWVSSNINKGHYDYYFWLLAFLGLINVVYFLACSKVYGSCEEARYRVLHEGDG</sequence>
<name>A0A6A1UVR4_9ROSI</name>
<dbReference type="EMBL" id="RXIC02000026">
    <property type="protein sequence ID" value="KAB1204371.1"/>
    <property type="molecule type" value="Genomic_DNA"/>
</dbReference>
<evidence type="ECO:0000256" key="6">
    <source>
        <dbReference type="SAM" id="Phobius"/>
    </source>
</evidence>
<comment type="caution">
    <text evidence="7">The sequence shown here is derived from an EMBL/GenBank/DDBJ whole genome shotgun (WGS) entry which is preliminary data.</text>
</comment>
<evidence type="ECO:0000256" key="3">
    <source>
        <dbReference type="ARBA" id="ARBA00022692"/>
    </source>
</evidence>
<evidence type="ECO:0000256" key="1">
    <source>
        <dbReference type="ARBA" id="ARBA00004141"/>
    </source>
</evidence>
<feature type="transmembrane region" description="Helical" evidence="6">
    <location>
        <begin position="185"/>
        <end position="204"/>
    </location>
</feature>
<dbReference type="AlphaFoldDB" id="A0A6A1UVR4"/>
<evidence type="ECO:0000256" key="5">
    <source>
        <dbReference type="ARBA" id="ARBA00023136"/>
    </source>
</evidence>
<proteinExistence type="inferred from homology"/>
<comment type="subcellular location">
    <subcellularLocation>
        <location evidence="1">Membrane</location>
        <topology evidence="1">Multi-pass membrane protein</topology>
    </subcellularLocation>
</comment>
<evidence type="ECO:0000313" key="8">
    <source>
        <dbReference type="Proteomes" id="UP000516437"/>
    </source>
</evidence>
<keyword evidence="5 6" id="KW-0472">Membrane</keyword>
<keyword evidence="4 6" id="KW-1133">Transmembrane helix</keyword>
<organism evidence="7 8">
    <name type="scientific">Morella rubra</name>
    <name type="common">Chinese bayberry</name>
    <dbReference type="NCBI Taxonomy" id="262757"/>
    <lineage>
        <taxon>Eukaryota</taxon>
        <taxon>Viridiplantae</taxon>
        <taxon>Streptophyta</taxon>
        <taxon>Embryophyta</taxon>
        <taxon>Tracheophyta</taxon>
        <taxon>Spermatophyta</taxon>
        <taxon>Magnoliopsida</taxon>
        <taxon>eudicotyledons</taxon>
        <taxon>Gunneridae</taxon>
        <taxon>Pentapetalae</taxon>
        <taxon>rosids</taxon>
        <taxon>fabids</taxon>
        <taxon>Fagales</taxon>
        <taxon>Myricaceae</taxon>
        <taxon>Morella</taxon>
    </lineage>
</organism>
<dbReference type="InterPro" id="IPR000109">
    <property type="entry name" value="POT_fam"/>
</dbReference>